<reference evidence="2 3" key="1">
    <citation type="submission" date="2017-10" db="EMBL/GenBank/DDBJ databases">
        <title>Comparative genomics in systemic dimorphic fungi from Ajellomycetaceae.</title>
        <authorList>
            <person name="Munoz J.F."/>
            <person name="Mcewen J.G."/>
            <person name="Clay O.K."/>
            <person name="Cuomo C.A."/>
        </authorList>
    </citation>
    <scope>NUCLEOTIDE SEQUENCE [LARGE SCALE GENOMIC DNA]</scope>
    <source>
        <strain evidence="2 3">UAMH4076</strain>
    </source>
</reference>
<keyword evidence="3" id="KW-1185">Reference proteome</keyword>
<sequence length="196" mass="21525">MLGGDYEPMVARDDSDESAWSQRRALGPPSGQAAGPQAAQVTTLTIYEETTGHGQMSRLNEGMARKARQSNSSPNRACVHLRAPPPIGHSTLIPRPFKMTRWVLYPYQNQSASLALPTLSKAGHHTPRPAWSFALVTWPPIHENLLIRAVVEGAVKWDDMVGRIAMADIITMHLIPVPVHRPPPSRPQCCSDSLLT</sequence>
<evidence type="ECO:0000256" key="1">
    <source>
        <dbReference type="SAM" id="MobiDB-lite"/>
    </source>
</evidence>
<comment type="caution">
    <text evidence="2">The sequence shown here is derived from an EMBL/GenBank/DDBJ whole genome shotgun (WGS) entry which is preliminary data.</text>
</comment>
<dbReference type="Proteomes" id="UP000226031">
    <property type="component" value="Unassembled WGS sequence"/>
</dbReference>
<dbReference type="EMBL" id="PDND01000007">
    <property type="protein sequence ID" value="PGH36467.1"/>
    <property type="molecule type" value="Genomic_DNA"/>
</dbReference>
<organism evidence="2 3">
    <name type="scientific">[Emmonsia] crescens</name>
    <dbReference type="NCBI Taxonomy" id="73230"/>
    <lineage>
        <taxon>Eukaryota</taxon>
        <taxon>Fungi</taxon>
        <taxon>Dikarya</taxon>
        <taxon>Ascomycota</taxon>
        <taxon>Pezizomycotina</taxon>
        <taxon>Eurotiomycetes</taxon>
        <taxon>Eurotiomycetidae</taxon>
        <taxon>Onygenales</taxon>
        <taxon>Ajellomycetaceae</taxon>
        <taxon>Emergomyces</taxon>
    </lineage>
</organism>
<evidence type="ECO:0000313" key="2">
    <source>
        <dbReference type="EMBL" id="PGH36467.1"/>
    </source>
</evidence>
<name>A0A2B7ZUQ1_9EURO</name>
<dbReference type="AlphaFoldDB" id="A0A2B7ZUQ1"/>
<gene>
    <name evidence="2" type="ORF">GX50_00652</name>
</gene>
<evidence type="ECO:0000313" key="3">
    <source>
        <dbReference type="Proteomes" id="UP000226031"/>
    </source>
</evidence>
<proteinExistence type="predicted"/>
<feature type="region of interest" description="Disordered" evidence="1">
    <location>
        <begin position="1"/>
        <end position="39"/>
    </location>
</feature>
<accession>A0A2B7ZUQ1</accession>
<protein>
    <submittedName>
        <fullName evidence="2">Uncharacterized protein</fullName>
    </submittedName>
</protein>
<feature type="compositionally biased region" description="Low complexity" evidence="1">
    <location>
        <begin position="25"/>
        <end position="39"/>
    </location>
</feature>